<name>A0A8S9SFP2_BRACR</name>
<protein>
    <submittedName>
        <fullName evidence="1">Uncharacterized protein</fullName>
    </submittedName>
</protein>
<dbReference type="Proteomes" id="UP000712600">
    <property type="component" value="Unassembled WGS sequence"/>
</dbReference>
<gene>
    <name evidence="1" type="ORF">F2Q69_00034814</name>
</gene>
<sequence>MVRSWRYVHDDVYGDLSLAFCRLTLHPWQLAPVVQNTVLTDRSRNHCGVRSVIGIRSMSMTPRPRRRSDRSLAVALIDLSRSLDSLSCGYSSWIANDNNDPLCGCRNVLSETGYVLSSCAGNSSGLFLTATAQNLLWVFLGVIL</sequence>
<dbReference type="AlphaFoldDB" id="A0A8S9SFP2"/>
<reference evidence="1" key="1">
    <citation type="submission" date="2019-12" db="EMBL/GenBank/DDBJ databases">
        <title>Genome sequencing and annotation of Brassica cretica.</title>
        <authorList>
            <person name="Studholme D.J."/>
            <person name="Sarris P."/>
        </authorList>
    </citation>
    <scope>NUCLEOTIDE SEQUENCE</scope>
    <source>
        <strain evidence="1">PFS-109/04</strain>
        <tissue evidence="1">Leaf</tissue>
    </source>
</reference>
<organism evidence="1 2">
    <name type="scientific">Brassica cretica</name>
    <name type="common">Mustard</name>
    <dbReference type="NCBI Taxonomy" id="69181"/>
    <lineage>
        <taxon>Eukaryota</taxon>
        <taxon>Viridiplantae</taxon>
        <taxon>Streptophyta</taxon>
        <taxon>Embryophyta</taxon>
        <taxon>Tracheophyta</taxon>
        <taxon>Spermatophyta</taxon>
        <taxon>Magnoliopsida</taxon>
        <taxon>eudicotyledons</taxon>
        <taxon>Gunneridae</taxon>
        <taxon>Pentapetalae</taxon>
        <taxon>rosids</taxon>
        <taxon>malvids</taxon>
        <taxon>Brassicales</taxon>
        <taxon>Brassicaceae</taxon>
        <taxon>Brassiceae</taxon>
        <taxon>Brassica</taxon>
    </lineage>
</organism>
<accession>A0A8S9SFP2</accession>
<proteinExistence type="predicted"/>
<evidence type="ECO:0000313" key="1">
    <source>
        <dbReference type="EMBL" id="KAF3600148.1"/>
    </source>
</evidence>
<dbReference type="EMBL" id="QGKX02000004">
    <property type="protein sequence ID" value="KAF3600148.1"/>
    <property type="molecule type" value="Genomic_DNA"/>
</dbReference>
<evidence type="ECO:0000313" key="2">
    <source>
        <dbReference type="Proteomes" id="UP000712600"/>
    </source>
</evidence>
<comment type="caution">
    <text evidence="1">The sequence shown here is derived from an EMBL/GenBank/DDBJ whole genome shotgun (WGS) entry which is preliminary data.</text>
</comment>